<dbReference type="Proteomes" id="UP000663844">
    <property type="component" value="Unassembled WGS sequence"/>
</dbReference>
<reference evidence="1" key="1">
    <citation type="submission" date="2021-02" db="EMBL/GenBank/DDBJ databases">
        <authorList>
            <person name="Nowell W R."/>
        </authorList>
    </citation>
    <scope>NUCLEOTIDE SEQUENCE</scope>
</reference>
<accession>A0A820M5Y9</accession>
<protein>
    <submittedName>
        <fullName evidence="1">Uncharacterized protein</fullName>
    </submittedName>
</protein>
<comment type="caution">
    <text evidence="1">The sequence shown here is derived from an EMBL/GenBank/DDBJ whole genome shotgun (WGS) entry which is preliminary data.</text>
</comment>
<evidence type="ECO:0000313" key="2">
    <source>
        <dbReference type="Proteomes" id="UP000663844"/>
    </source>
</evidence>
<sequence length="42" mass="5059">NMIRGFDLPDFNPWLIRGDQWCQGLLRRPKPICKNNQDNMQE</sequence>
<feature type="non-terminal residue" evidence="1">
    <location>
        <position position="1"/>
    </location>
</feature>
<gene>
    <name evidence="1" type="ORF">OXD698_LOCUS49738</name>
</gene>
<name>A0A820M5Y9_9BILA</name>
<evidence type="ECO:0000313" key="1">
    <source>
        <dbReference type="EMBL" id="CAF4369081.1"/>
    </source>
</evidence>
<dbReference type="EMBL" id="CAJOAZ010022793">
    <property type="protein sequence ID" value="CAF4369081.1"/>
    <property type="molecule type" value="Genomic_DNA"/>
</dbReference>
<proteinExistence type="predicted"/>
<organism evidence="1 2">
    <name type="scientific">Adineta steineri</name>
    <dbReference type="NCBI Taxonomy" id="433720"/>
    <lineage>
        <taxon>Eukaryota</taxon>
        <taxon>Metazoa</taxon>
        <taxon>Spiralia</taxon>
        <taxon>Gnathifera</taxon>
        <taxon>Rotifera</taxon>
        <taxon>Eurotatoria</taxon>
        <taxon>Bdelloidea</taxon>
        <taxon>Adinetida</taxon>
        <taxon>Adinetidae</taxon>
        <taxon>Adineta</taxon>
    </lineage>
</organism>
<dbReference type="AlphaFoldDB" id="A0A820M5Y9"/>